<sequence length="540" mass="60126">MNDDADDETARAVAAIENQLKSFKSPLLDNNNTKSKIEIFYQQRGQHMGYDDNGDDVIMGDHNYQLNAMEWYQQQLQEEPPTPAQKTPKRTPLLERAGTPVMSNSSSKNLLALSKLASTPSSGGRNTYGLVDDDDMDDNDDDKYTEPRPVETPMLQRKFKTVSSSSSSSSSSKFITGGRRNISQGGIGGASTNTTTAMITSSLTKNNPSSASLKQYTFRKYHDALYDYLKAKHNINDRLDLEREERGLQQEGDYNDDMIMHMDSSFTSASLSQNECRTEVEYCKALCHIGYSLPMEDEASTEEGNCWSLLVSLRKLGLSALIWHDDSTSLTQNSSSQAFYLQQLTSKINSTPKELLESMIPSSSSSYTSFSAQPPLVLQRKNELLKWIQSCLVLESKSIKGALPSSSAGNITTVQSSSHPDDPTIPSLISEMDGKILKTMIQVCLALILEGRTKEALDIARQRGQSWRAAAWIGGEPFGYTTEIKDETKSVDNISVGNPNRFLWKRQVWRSGRRLLQKQQNQDTDIGNEEAAIYSILSDD</sequence>
<dbReference type="PANTHER" id="PTHR13003:SF2">
    <property type="entry name" value="NUCLEAR PORE COMPLEX PROTEIN NUP107"/>
    <property type="match status" value="1"/>
</dbReference>
<keyword evidence="5 7" id="KW-0906">Nuclear pore complex</keyword>
<evidence type="ECO:0000256" key="8">
    <source>
        <dbReference type="SAM" id="MobiDB-lite"/>
    </source>
</evidence>
<evidence type="ECO:0000313" key="9">
    <source>
        <dbReference type="EMBL" id="OEU05683.1"/>
    </source>
</evidence>
<feature type="compositionally biased region" description="Low complexity" evidence="8">
    <location>
        <begin position="163"/>
        <end position="172"/>
    </location>
</feature>
<evidence type="ECO:0000256" key="2">
    <source>
        <dbReference type="ARBA" id="ARBA00022816"/>
    </source>
</evidence>
<keyword evidence="3" id="KW-0653">Protein transport</keyword>
<keyword evidence="2" id="KW-0509">mRNA transport</keyword>
<dbReference type="PANTHER" id="PTHR13003">
    <property type="entry name" value="NUP107-RELATED"/>
    <property type="match status" value="1"/>
</dbReference>
<keyword evidence="6 7" id="KW-0539">Nucleus</keyword>
<comment type="similarity">
    <text evidence="7">Belongs to the nucleoporin Nup84/Nup107 family.</text>
</comment>
<comment type="subunit">
    <text evidence="7">Part of the nuclear pore complex (NPC).</text>
</comment>
<dbReference type="OrthoDB" id="48343at2759"/>
<keyword evidence="1 7" id="KW-0813">Transport</keyword>
<dbReference type="GO" id="GO:0006406">
    <property type="term" value="P:mRNA export from nucleus"/>
    <property type="evidence" value="ECO:0007669"/>
    <property type="project" value="TreeGrafter"/>
</dbReference>
<evidence type="ECO:0000256" key="7">
    <source>
        <dbReference type="RuleBase" id="RU365072"/>
    </source>
</evidence>
<reference evidence="9 10" key="1">
    <citation type="submission" date="2016-09" db="EMBL/GenBank/DDBJ databases">
        <title>Extensive genetic diversity and differential bi-allelic expression allows diatom success in the polar Southern Ocean.</title>
        <authorList>
            <consortium name="DOE Joint Genome Institute"/>
            <person name="Mock T."/>
            <person name="Otillar R.P."/>
            <person name="Strauss J."/>
            <person name="Dupont C."/>
            <person name="Frickenhaus S."/>
            <person name="Maumus F."/>
            <person name="Mcmullan M."/>
            <person name="Sanges R."/>
            <person name="Schmutz J."/>
            <person name="Toseland A."/>
            <person name="Valas R."/>
            <person name="Veluchamy A."/>
            <person name="Ward B.J."/>
            <person name="Allen A."/>
            <person name="Barry K."/>
            <person name="Falciatore A."/>
            <person name="Ferrante M."/>
            <person name="Fortunato A.E."/>
            <person name="Gloeckner G."/>
            <person name="Gruber A."/>
            <person name="Hipkin R."/>
            <person name="Janech M."/>
            <person name="Kroth P."/>
            <person name="Leese F."/>
            <person name="Lindquist E."/>
            <person name="Lyon B.R."/>
            <person name="Martin J."/>
            <person name="Mayer C."/>
            <person name="Parker M."/>
            <person name="Quesneville H."/>
            <person name="Raymond J."/>
            <person name="Uhlig C."/>
            <person name="Valentin K.U."/>
            <person name="Worden A.Z."/>
            <person name="Armbrust E.V."/>
            <person name="Bowler C."/>
            <person name="Green B."/>
            <person name="Moulton V."/>
            <person name="Van Oosterhout C."/>
            <person name="Grigoriev I."/>
        </authorList>
    </citation>
    <scope>NUCLEOTIDE SEQUENCE [LARGE SCALE GENOMIC DNA]</scope>
    <source>
        <strain evidence="9 10">CCMP1102</strain>
    </source>
</reference>
<gene>
    <name evidence="9" type="ORF">FRACYDRAFT_258674</name>
</gene>
<evidence type="ECO:0000256" key="6">
    <source>
        <dbReference type="ARBA" id="ARBA00023242"/>
    </source>
</evidence>
<organism evidence="9 10">
    <name type="scientific">Fragilariopsis cylindrus CCMP1102</name>
    <dbReference type="NCBI Taxonomy" id="635003"/>
    <lineage>
        <taxon>Eukaryota</taxon>
        <taxon>Sar</taxon>
        <taxon>Stramenopiles</taxon>
        <taxon>Ochrophyta</taxon>
        <taxon>Bacillariophyta</taxon>
        <taxon>Bacillariophyceae</taxon>
        <taxon>Bacillariophycidae</taxon>
        <taxon>Bacillariales</taxon>
        <taxon>Bacillariaceae</taxon>
        <taxon>Fragilariopsis</taxon>
    </lineage>
</organism>
<accession>A0A1E7EJ87</accession>
<dbReference type="InterPro" id="IPR007252">
    <property type="entry name" value="Nup84/Nup107"/>
</dbReference>
<comment type="subcellular location">
    <subcellularLocation>
        <location evidence="7">Nucleus</location>
        <location evidence="7">Nuclear pore complex</location>
    </subcellularLocation>
    <subcellularLocation>
        <location evidence="7">Nucleus membrane</location>
    </subcellularLocation>
</comment>
<evidence type="ECO:0000256" key="3">
    <source>
        <dbReference type="ARBA" id="ARBA00022927"/>
    </source>
</evidence>
<evidence type="ECO:0000256" key="4">
    <source>
        <dbReference type="ARBA" id="ARBA00023010"/>
    </source>
</evidence>
<dbReference type="GO" id="GO:0017056">
    <property type="term" value="F:structural constituent of nuclear pore"/>
    <property type="evidence" value="ECO:0007669"/>
    <property type="project" value="UniProtKB-UniRule"/>
</dbReference>
<dbReference type="GO" id="GO:0006606">
    <property type="term" value="P:protein import into nucleus"/>
    <property type="evidence" value="ECO:0007669"/>
    <property type="project" value="TreeGrafter"/>
</dbReference>
<keyword evidence="10" id="KW-1185">Reference proteome</keyword>
<name>A0A1E7EJ87_9STRA</name>
<feature type="compositionally biased region" description="Acidic residues" evidence="8">
    <location>
        <begin position="131"/>
        <end position="141"/>
    </location>
</feature>
<dbReference type="Gene3D" id="1.10.3450.20">
    <property type="match status" value="1"/>
</dbReference>
<keyword evidence="7" id="KW-0472">Membrane</keyword>
<comment type="function">
    <text evidence="7">Functions as a component of the nuclear pore complex (NPC).</text>
</comment>
<feature type="non-terminal residue" evidence="9">
    <location>
        <position position="540"/>
    </location>
</feature>
<dbReference type="EMBL" id="KV784562">
    <property type="protein sequence ID" value="OEU05683.1"/>
    <property type="molecule type" value="Genomic_DNA"/>
</dbReference>
<feature type="region of interest" description="Disordered" evidence="8">
    <location>
        <begin position="117"/>
        <end position="193"/>
    </location>
</feature>
<dbReference type="AlphaFoldDB" id="A0A1E7EJ87"/>
<keyword evidence="4 7" id="KW-0811">Translocation</keyword>
<evidence type="ECO:0000313" key="10">
    <source>
        <dbReference type="Proteomes" id="UP000095751"/>
    </source>
</evidence>
<dbReference type="Proteomes" id="UP000095751">
    <property type="component" value="Unassembled WGS sequence"/>
</dbReference>
<dbReference type="InParanoid" id="A0A1E7EJ87"/>
<dbReference type="Pfam" id="PF04121">
    <property type="entry name" value="Nup84_Nup100"/>
    <property type="match status" value="1"/>
</dbReference>
<dbReference type="GO" id="GO:0031965">
    <property type="term" value="C:nuclear membrane"/>
    <property type="evidence" value="ECO:0007669"/>
    <property type="project" value="UniProtKB-SubCell"/>
</dbReference>
<dbReference type="GO" id="GO:0000973">
    <property type="term" value="P:post-transcriptional tethering of RNA polymerase II gene DNA at nuclear periphery"/>
    <property type="evidence" value="ECO:0007669"/>
    <property type="project" value="TreeGrafter"/>
</dbReference>
<protein>
    <recommendedName>
        <fullName evidence="7">Nuclear pore complex protein</fullName>
    </recommendedName>
</protein>
<dbReference type="KEGG" id="fcy:FRACYDRAFT_258674"/>
<evidence type="ECO:0000256" key="1">
    <source>
        <dbReference type="ARBA" id="ARBA00022448"/>
    </source>
</evidence>
<dbReference type="GO" id="GO:0031080">
    <property type="term" value="C:nuclear pore outer ring"/>
    <property type="evidence" value="ECO:0007669"/>
    <property type="project" value="TreeGrafter"/>
</dbReference>
<proteinExistence type="inferred from homology"/>
<evidence type="ECO:0000256" key="5">
    <source>
        <dbReference type="ARBA" id="ARBA00023132"/>
    </source>
</evidence>